<dbReference type="InterPro" id="IPR002109">
    <property type="entry name" value="Glutaredoxin"/>
</dbReference>
<keyword evidence="3" id="KW-1185">Reference proteome</keyword>
<dbReference type="Pfam" id="PF00462">
    <property type="entry name" value="Glutaredoxin"/>
    <property type="match status" value="1"/>
</dbReference>
<accession>A0A4R1BHW9</accession>
<dbReference type="Gene3D" id="3.40.30.10">
    <property type="entry name" value="Glutaredoxin"/>
    <property type="match status" value="1"/>
</dbReference>
<comment type="caution">
    <text evidence="2">The sequence shown here is derived from an EMBL/GenBank/DDBJ whole genome shotgun (WGS) entry which is preliminary data.</text>
</comment>
<evidence type="ECO:0000259" key="1">
    <source>
        <dbReference type="Pfam" id="PF00462"/>
    </source>
</evidence>
<dbReference type="AlphaFoldDB" id="A0A4R1BHW9"/>
<gene>
    <name evidence="2" type="ORF">E0L93_09055</name>
</gene>
<reference evidence="2 3" key="1">
    <citation type="submission" date="2019-03" db="EMBL/GenBank/DDBJ databases">
        <title>Whole genome sequence of a novel Rubrobacter taiwanensis strain, isolated from Yellowstone National Park.</title>
        <authorList>
            <person name="Freed S."/>
            <person name="Ramaley R.F."/>
            <person name="Kyndt J.A."/>
        </authorList>
    </citation>
    <scope>NUCLEOTIDE SEQUENCE [LARGE SCALE GENOMIC DNA]</scope>
    <source>
        <strain evidence="2 3">Yellowstone</strain>
    </source>
</reference>
<feature type="domain" description="Glutaredoxin" evidence="1">
    <location>
        <begin position="4"/>
        <end position="62"/>
    </location>
</feature>
<proteinExistence type="predicted"/>
<protein>
    <submittedName>
        <fullName evidence="2">NrdH-redoxin</fullName>
    </submittedName>
</protein>
<dbReference type="OrthoDB" id="8991911at2"/>
<evidence type="ECO:0000313" key="2">
    <source>
        <dbReference type="EMBL" id="TCJ16853.1"/>
    </source>
</evidence>
<dbReference type="InterPro" id="IPR051548">
    <property type="entry name" value="Grx-like_ET"/>
</dbReference>
<sequence>MYKVILFSTSSCPWCRRAKRYFKENRIPFREVNVEKDAEAARDIVRRTGQTGVPVIKIGQRWIVGFDRPAIERELERRRLA</sequence>
<dbReference type="GO" id="GO:0009055">
    <property type="term" value="F:electron transfer activity"/>
    <property type="evidence" value="ECO:0007669"/>
    <property type="project" value="TreeGrafter"/>
</dbReference>
<dbReference type="Proteomes" id="UP000295244">
    <property type="component" value="Unassembled WGS sequence"/>
</dbReference>
<dbReference type="PANTHER" id="PTHR34386:SF1">
    <property type="entry name" value="GLUTAREDOXIN-LIKE PROTEIN NRDH"/>
    <property type="match status" value="1"/>
</dbReference>
<dbReference type="InterPro" id="IPR036249">
    <property type="entry name" value="Thioredoxin-like_sf"/>
</dbReference>
<dbReference type="SUPFAM" id="SSF52833">
    <property type="entry name" value="Thioredoxin-like"/>
    <property type="match status" value="1"/>
</dbReference>
<name>A0A4R1BHW9_9ACTN</name>
<organism evidence="2 3">
    <name type="scientific">Rubrobacter taiwanensis</name>
    <dbReference type="NCBI Taxonomy" id="185139"/>
    <lineage>
        <taxon>Bacteria</taxon>
        <taxon>Bacillati</taxon>
        <taxon>Actinomycetota</taxon>
        <taxon>Rubrobacteria</taxon>
        <taxon>Rubrobacterales</taxon>
        <taxon>Rubrobacteraceae</taxon>
        <taxon>Rubrobacter</taxon>
    </lineage>
</organism>
<dbReference type="PANTHER" id="PTHR34386">
    <property type="entry name" value="GLUTAREDOXIN"/>
    <property type="match status" value="1"/>
</dbReference>
<dbReference type="RefSeq" id="WP_132691101.1">
    <property type="nucleotide sequence ID" value="NZ_SKBU01000015.1"/>
</dbReference>
<evidence type="ECO:0000313" key="3">
    <source>
        <dbReference type="Proteomes" id="UP000295244"/>
    </source>
</evidence>
<dbReference type="CDD" id="cd02976">
    <property type="entry name" value="NrdH"/>
    <property type="match status" value="1"/>
</dbReference>
<dbReference type="GO" id="GO:0045454">
    <property type="term" value="P:cell redox homeostasis"/>
    <property type="evidence" value="ECO:0007669"/>
    <property type="project" value="TreeGrafter"/>
</dbReference>
<dbReference type="EMBL" id="SKBU01000015">
    <property type="protein sequence ID" value="TCJ16853.1"/>
    <property type="molecule type" value="Genomic_DNA"/>
</dbReference>
<dbReference type="PROSITE" id="PS51354">
    <property type="entry name" value="GLUTAREDOXIN_2"/>
    <property type="match status" value="1"/>
</dbReference>